<gene>
    <name evidence="3" type="ORF">I596_1827</name>
</gene>
<evidence type="ECO:0008006" key="5">
    <source>
        <dbReference type="Google" id="ProtNLM"/>
    </source>
</evidence>
<evidence type="ECO:0000256" key="1">
    <source>
        <dbReference type="SAM" id="MobiDB-lite"/>
    </source>
</evidence>
<sequence length="326" mass="34888">MNHHRPARLLVLLLAASAGVDAGTVIEYRHEGDCPTDFDRMTISGLRARIDMHVDGTPMSTIADDGEQLMTQVLHELGTYMTMESDDDAIDFQSDVMRSSHIHAGNEAAKVTGMDRATLTARLRAQQVASCPEMADLGFGDPDYAEAAARCAETMASTVPSGDRRQAVAAAMAGGRASQAAHPVAPQDAAATPWRKTRTERGEEATIDGRRCRVERTVRGETVLREDCLSPIADLDLEPAALRRLNRIATVGATVGRGLAELHPEAADEAGPPSVPLRRRCYRDGRPTGTATLSFRSGVDVPEATFEVPAGYRPMQVGASDASDAP</sequence>
<protein>
    <recommendedName>
        <fullName evidence="5">Secreted protein</fullName>
    </recommendedName>
</protein>
<name>A0A160DUS9_9GAMM</name>
<accession>A0A160DUS9</accession>
<feature type="region of interest" description="Disordered" evidence="1">
    <location>
        <begin position="177"/>
        <end position="204"/>
    </location>
</feature>
<reference evidence="3 4" key="1">
    <citation type="submission" date="2016-04" db="EMBL/GenBank/DDBJ databases">
        <title>Complete genome sequence of Dokdonella koreensis DS-123T.</title>
        <authorList>
            <person name="Kim J.F."/>
            <person name="Lee H."/>
            <person name="Kwak M.-J."/>
        </authorList>
    </citation>
    <scope>NUCLEOTIDE SEQUENCE [LARGE SCALE GENOMIC DNA]</scope>
    <source>
        <strain evidence="3 4">DS-123</strain>
    </source>
</reference>
<dbReference type="AlphaFoldDB" id="A0A160DUS9"/>
<feature type="compositionally biased region" description="Low complexity" evidence="1">
    <location>
        <begin position="177"/>
        <end position="191"/>
    </location>
</feature>
<feature type="signal peptide" evidence="2">
    <location>
        <begin position="1"/>
        <end position="22"/>
    </location>
</feature>
<dbReference type="STRING" id="1300342.I596_1827"/>
<evidence type="ECO:0000313" key="4">
    <source>
        <dbReference type="Proteomes" id="UP000076830"/>
    </source>
</evidence>
<dbReference type="OrthoDB" id="9834720at2"/>
<evidence type="ECO:0000313" key="3">
    <source>
        <dbReference type="EMBL" id="ANB17850.1"/>
    </source>
</evidence>
<dbReference type="EMBL" id="CP015249">
    <property type="protein sequence ID" value="ANB17850.1"/>
    <property type="molecule type" value="Genomic_DNA"/>
</dbReference>
<dbReference type="KEGG" id="dko:I596_1827"/>
<dbReference type="RefSeq" id="WP_067646407.1">
    <property type="nucleotide sequence ID" value="NZ_CP015249.1"/>
</dbReference>
<keyword evidence="2" id="KW-0732">Signal</keyword>
<dbReference type="Proteomes" id="UP000076830">
    <property type="component" value="Chromosome"/>
</dbReference>
<keyword evidence="4" id="KW-1185">Reference proteome</keyword>
<feature type="chain" id="PRO_5007813471" description="Secreted protein" evidence="2">
    <location>
        <begin position="23"/>
        <end position="326"/>
    </location>
</feature>
<proteinExistence type="predicted"/>
<evidence type="ECO:0000256" key="2">
    <source>
        <dbReference type="SAM" id="SignalP"/>
    </source>
</evidence>
<organism evidence="3 4">
    <name type="scientific">Dokdonella koreensis DS-123</name>
    <dbReference type="NCBI Taxonomy" id="1300342"/>
    <lineage>
        <taxon>Bacteria</taxon>
        <taxon>Pseudomonadati</taxon>
        <taxon>Pseudomonadota</taxon>
        <taxon>Gammaproteobacteria</taxon>
        <taxon>Lysobacterales</taxon>
        <taxon>Rhodanobacteraceae</taxon>
        <taxon>Dokdonella</taxon>
    </lineage>
</organism>